<evidence type="ECO:0000256" key="1">
    <source>
        <dbReference type="ARBA" id="ARBA00004167"/>
    </source>
</evidence>
<keyword evidence="4" id="KW-0472">Membrane</keyword>
<organism evidence="5 6">
    <name type="scientific">Xanthomonas prunicola</name>
    <dbReference type="NCBI Taxonomy" id="2053930"/>
    <lineage>
        <taxon>Bacteria</taxon>
        <taxon>Pseudomonadati</taxon>
        <taxon>Pseudomonadota</taxon>
        <taxon>Gammaproteobacteria</taxon>
        <taxon>Lysobacterales</taxon>
        <taxon>Lysobacteraceae</taxon>
        <taxon>Xanthomonas</taxon>
    </lineage>
</organism>
<sequence>MKDIDQSILQAYADGALTPDQAERVEAALAADPQRAAEVRQLQQVKARLRNGYAPVLEEPIPAHLLDAVRQRPPTSPQSSVITATVPTQAPVPAMQRHPTRRWAVPGSIAAALLIGLWLWQRQPPQPAPSAVLAEQGHDAGGALALALDRQLSGEQQDEVRMGLSFRARDGHYCRSFSLKSSHAGLACRQGERWRIEVVAPMQPQGNDSELRMASSTLPTALLDAIDARIDGQALDAEGERNARARQWR</sequence>
<dbReference type="GO" id="GO:0006417">
    <property type="term" value="P:regulation of translation"/>
    <property type="evidence" value="ECO:0007669"/>
    <property type="project" value="TreeGrafter"/>
</dbReference>
<evidence type="ECO:0000313" key="6">
    <source>
        <dbReference type="Proteomes" id="UP001058381"/>
    </source>
</evidence>
<proteinExistence type="predicted"/>
<dbReference type="PANTHER" id="PTHR37461:SF1">
    <property type="entry name" value="ANTI-SIGMA-K FACTOR RSKA"/>
    <property type="match status" value="1"/>
</dbReference>
<keyword evidence="2" id="KW-0812">Transmembrane</keyword>
<reference evidence="5" key="1">
    <citation type="submission" date="2022-04" db="EMBL/GenBank/DDBJ databases">
        <title>Xanthomonas prunicola pv. tritici, a pathogen causing a previously unreported foliar disease of wheat.</title>
        <authorList>
            <person name="Clavijo F."/>
            <person name="Curland R.D."/>
            <person name="Dill-Macky R."/>
            <person name="Pereyra S."/>
            <person name="Roman-Reyna V."/>
            <person name="Siri M.I."/>
        </authorList>
    </citation>
    <scope>NUCLEOTIDE SEQUENCE</scope>
    <source>
        <strain evidence="5">CIX249</strain>
    </source>
</reference>
<dbReference type="EMBL" id="CP096142">
    <property type="protein sequence ID" value="UXA66151.1"/>
    <property type="molecule type" value="Genomic_DNA"/>
</dbReference>
<dbReference type="Gene3D" id="1.10.10.1320">
    <property type="entry name" value="Anti-sigma factor, zinc-finger domain"/>
    <property type="match status" value="1"/>
</dbReference>
<comment type="subcellular location">
    <subcellularLocation>
        <location evidence="1">Membrane</location>
        <topology evidence="1">Single-pass membrane protein</topology>
    </subcellularLocation>
</comment>
<evidence type="ECO:0000256" key="2">
    <source>
        <dbReference type="ARBA" id="ARBA00022692"/>
    </source>
</evidence>
<dbReference type="InterPro" id="IPR041916">
    <property type="entry name" value="Anti_sigma_zinc_sf"/>
</dbReference>
<gene>
    <name evidence="5" type="ORF">M0D43_03685</name>
</gene>
<dbReference type="GO" id="GO:0016020">
    <property type="term" value="C:membrane"/>
    <property type="evidence" value="ECO:0007669"/>
    <property type="project" value="UniProtKB-SubCell"/>
</dbReference>
<evidence type="ECO:0000313" key="5">
    <source>
        <dbReference type="EMBL" id="UXA66151.1"/>
    </source>
</evidence>
<dbReference type="GeneID" id="75150424"/>
<keyword evidence="3" id="KW-1133">Transmembrane helix</keyword>
<dbReference type="AlphaFoldDB" id="A0A9Q9J4Z0"/>
<dbReference type="PANTHER" id="PTHR37461">
    <property type="entry name" value="ANTI-SIGMA-K FACTOR RSKA"/>
    <property type="match status" value="1"/>
</dbReference>
<name>A0A9Q9J4Z0_9XANT</name>
<dbReference type="RefSeq" id="WP_252163597.1">
    <property type="nucleotide sequence ID" value="NZ_CP094827.1"/>
</dbReference>
<evidence type="ECO:0000256" key="4">
    <source>
        <dbReference type="ARBA" id="ARBA00023136"/>
    </source>
</evidence>
<evidence type="ECO:0000256" key="3">
    <source>
        <dbReference type="ARBA" id="ARBA00022989"/>
    </source>
</evidence>
<accession>A0A9Q9J4Z0</accession>
<dbReference type="Proteomes" id="UP001058381">
    <property type="component" value="Chromosome"/>
</dbReference>
<protein>
    <recommendedName>
        <fullName evidence="7">Zinc-finger domain-containing protein</fullName>
    </recommendedName>
</protein>
<evidence type="ECO:0008006" key="7">
    <source>
        <dbReference type="Google" id="ProtNLM"/>
    </source>
</evidence>
<dbReference type="InterPro" id="IPR051474">
    <property type="entry name" value="Anti-sigma-K/W_factor"/>
</dbReference>
<dbReference type="GO" id="GO:0016989">
    <property type="term" value="F:sigma factor antagonist activity"/>
    <property type="evidence" value="ECO:0007669"/>
    <property type="project" value="TreeGrafter"/>
</dbReference>